<keyword evidence="8" id="KW-0965">Cell junction</keyword>
<name>A0AAN9Z4R5_9ORTH</name>
<evidence type="ECO:0000256" key="2">
    <source>
        <dbReference type="ARBA" id="ARBA00004536"/>
    </source>
</evidence>
<evidence type="ECO:0000256" key="5">
    <source>
        <dbReference type="ARBA" id="ARBA00018125"/>
    </source>
</evidence>
<feature type="region of interest" description="Disordered" evidence="13">
    <location>
        <begin position="743"/>
        <end position="766"/>
    </location>
</feature>
<gene>
    <name evidence="15" type="ORF">R5R35_004903</name>
</gene>
<comment type="subcellular location">
    <subcellularLocation>
        <location evidence="2">Cell junction</location>
        <location evidence="2">Adherens junction</location>
    </subcellularLocation>
    <subcellularLocation>
        <location evidence="3">Cell membrane</location>
        <topology evidence="3">Multi-pass membrane protein</topology>
    </subcellularLocation>
    <subcellularLocation>
        <location evidence="1">Nucleus</location>
    </subcellularLocation>
</comment>
<organism evidence="15 16">
    <name type="scientific">Gryllus longicercus</name>
    <dbReference type="NCBI Taxonomy" id="2509291"/>
    <lineage>
        <taxon>Eukaryota</taxon>
        <taxon>Metazoa</taxon>
        <taxon>Ecdysozoa</taxon>
        <taxon>Arthropoda</taxon>
        <taxon>Hexapoda</taxon>
        <taxon>Insecta</taxon>
        <taxon>Pterygota</taxon>
        <taxon>Neoptera</taxon>
        <taxon>Polyneoptera</taxon>
        <taxon>Orthoptera</taxon>
        <taxon>Ensifera</taxon>
        <taxon>Gryllidea</taxon>
        <taxon>Grylloidea</taxon>
        <taxon>Gryllidae</taxon>
        <taxon>Gryllinae</taxon>
        <taxon>Gryllus</taxon>
    </lineage>
</organism>
<dbReference type="PANTHER" id="PTHR15989:SF5">
    <property type="entry name" value="VEZATIN"/>
    <property type="match status" value="1"/>
</dbReference>
<dbReference type="AlphaFoldDB" id="A0AAN9Z4R5"/>
<accession>A0AAN9Z4R5</accession>
<evidence type="ECO:0000256" key="1">
    <source>
        <dbReference type="ARBA" id="ARBA00004123"/>
    </source>
</evidence>
<keyword evidence="9" id="KW-1133">Transmembrane helix</keyword>
<dbReference type="InterPro" id="IPR026858">
    <property type="entry name" value="Vezatin"/>
</dbReference>
<feature type="region of interest" description="Disordered" evidence="13">
    <location>
        <begin position="614"/>
        <end position="635"/>
    </location>
</feature>
<dbReference type="GO" id="GO:0098609">
    <property type="term" value="P:cell-cell adhesion"/>
    <property type="evidence" value="ECO:0007669"/>
    <property type="project" value="InterPro"/>
</dbReference>
<evidence type="ECO:0000256" key="3">
    <source>
        <dbReference type="ARBA" id="ARBA00004651"/>
    </source>
</evidence>
<keyword evidence="7" id="KW-0812">Transmembrane</keyword>
<dbReference type="Pfam" id="PF12632">
    <property type="entry name" value="Vezatin"/>
    <property type="match status" value="1"/>
</dbReference>
<dbReference type="EMBL" id="JAZDUA010000248">
    <property type="protein sequence ID" value="KAK7862949.1"/>
    <property type="molecule type" value="Genomic_DNA"/>
</dbReference>
<evidence type="ECO:0000256" key="8">
    <source>
        <dbReference type="ARBA" id="ARBA00022949"/>
    </source>
</evidence>
<feature type="domain" description="Myosin-binding" evidence="14">
    <location>
        <begin position="155"/>
        <end position="313"/>
    </location>
</feature>
<dbReference type="PANTHER" id="PTHR15989">
    <property type="entry name" value="VEZATIN"/>
    <property type="match status" value="1"/>
</dbReference>
<keyword evidence="11" id="KW-0472">Membrane</keyword>
<protein>
    <recommendedName>
        <fullName evidence="5">Vezatin</fullName>
    </recommendedName>
</protein>
<reference evidence="15 16" key="1">
    <citation type="submission" date="2024-03" db="EMBL/GenBank/DDBJ databases">
        <title>The genome assembly and annotation of the cricket Gryllus longicercus Weissman &amp; Gray.</title>
        <authorList>
            <person name="Szrajer S."/>
            <person name="Gray D."/>
            <person name="Ylla G."/>
        </authorList>
    </citation>
    <scope>NUCLEOTIDE SEQUENCE [LARGE SCALE GENOMIC DNA]</scope>
    <source>
        <strain evidence="15">DAG 2021-001</strain>
        <tissue evidence="15">Whole body minus gut</tissue>
    </source>
</reference>
<evidence type="ECO:0000259" key="14">
    <source>
        <dbReference type="Pfam" id="PF12632"/>
    </source>
</evidence>
<keyword evidence="16" id="KW-1185">Reference proteome</keyword>
<dbReference type="GO" id="GO:0017022">
    <property type="term" value="F:myosin binding"/>
    <property type="evidence" value="ECO:0007669"/>
    <property type="project" value="InterPro"/>
</dbReference>
<feature type="compositionally biased region" description="Polar residues" evidence="13">
    <location>
        <begin position="615"/>
        <end position="631"/>
    </location>
</feature>
<comment type="similarity">
    <text evidence="4">Belongs to the vezatin family.</text>
</comment>
<feature type="region of interest" description="Disordered" evidence="13">
    <location>
        <begin position="647"/>
        <end position="669"/>
    </location>
</feature>
<evidence type="ECO:0000256" key="10">
    <source>
        <dbReference type="ARBA" id="ARBA00023054"/>
    </source>
</evidence>
<keyword evidence="10" id="KW-0175">Coiled coil</keyword>
<dbReference type="InterPro" id="IPR026859">
    <property type="entry name" value="Myosin-bd"/>
</dbReference>
<keyword evidence="12" id="KW-0539">Nucleus</keyword>
<dbReference type="GO" id="GO:0005886">
    <property type="term" value="C:plasma membrane"/>
    <property type="evidence" value="ECO:0007669"/>
    <property type="project" value="UniProtKB-SubCell"/>
</dbReference>
<evidence type="ECO:0000256" key="7">
    <source>
        <dbReference type="ARBA" id="ARBA00022692"/>
    </source>
</evidence>
<keyword evidence="6" id="KW-1003">Cell membrane</keyword>
<evidence type="ECO:0000256" key="9">
    <source>
        <dbReference type="ARBA" id="ARBA00022989"/>
    </source>
</evidence>
<evidence type="ECO:0000256" key="11">
    <source>
        <dbReference type="ARBA" id="ARBA00023136"/>
    </source>
</evidence>
<dbReference type="GO" id="GO:0005634">
    <property type="term" value="C:nucleus"/>
    <property type="evidence" value="ECO:0007669"/>
    <property type="project" value="UniProtKB-SubCell"/>
</dbReference>
<evidence type="ECO:0000256" key="13">
    <source>
        <dbReference type="SAM" id="MobiDB-lite"/>
    </source>
</evidence>
<evidence type="ECO:0000313" key="15">
    <source>
        <dbReference type="EMBL" id="KAK7862949.1"/>
    </source>
</evidence>
<proteinExistence type="inferred from homology"/>
<evidence type="ECO:0000256" key="4">
    <source>
        <dbReference type="ARBA" id="ARBA00007245"/>
    </source>
</evidence>
<evidence type="ECO:0000256" key="12">
    <source>
        <dbReference type="ARBA" id="ARBA00023242"/>
    </source>
</evidence>
<comment type="caution">
    <text evidence="15">The sequence shown here is derived from an EMBL/GenBank/DDBJ whole genome shotgun (WGS) entry which is preliminary data.</text>
</comment>
<dbReference type="Proteomes" id="UP001378592">
    <property type="component" value="Unassembled WGS sequence"/>
</dbReference>
<sequence length="766" mass="86137">MADEDDDVIFEGRELQKYLNEIGYKDFEVASPNASLPTSPREAVNSFYRSASDWLRRPWISDVKPMDHVVLCKHIELILECGLIFEDDVHFVKNVLPSSQTENQIANKRTLNSEVLNLPSPFNWLTHSLGNEVIWPVTGSLMFCALWSWRKTRQNAQNLVHQKNLLQAMKDLYVVFWKSMKLLQENELILRGFTLAKTGSTVSRLENSDLPCMIRKWDSSPGLRIAVARTLVEAITTLSCATQQLISYCPLFGQLDNPSHYMSYLDEKTLGLLQEEEELGVKLSHLKRLHHVFLLLQSEFLRRLALCFCPELWRWQSLKQVKNVMQTVCNVTKTASRIHSNLIKEYQIFYSYGTCEKIQDNALLLPIQKSDFFKTTDLQDAIRSASLHLQVLLLNTRTLEERLEIKEQTVQENEDLEDVITHLSSIIQELDACRSCCEEGIIQIKKLTTLEALPEPEGCERIIDKIDSSDAPVKVLQVGYTDLDPQVEDEVFEAVITEDIDSESTVSYNEDVIKNEQMQYEKAKQLSKKMMQELKSVLVIKAQKWKEREAKALLAKQTSPELSPNNDRSSVISVATASCSAVMVATTSATQTSTIATTLISASTATTSTCVSPTISFNTDQGKNEIPSKSISEMKYGQPVDKVSQVLHTKPKSSSLHSSPRRKESPQHKLIHGYAGSECSLERCADSPVSNAFSSSSSQTISGRSPKHVYASETFRPLQNDLQFSVGLHLSNDALAKFQARNLGGSDTFSGTGEKSSSEESLVEDQ</sequence>
<evidence type="ECO:0000313" key="16">
    <source>
        <dbReference type="Proteomes" id="UP001378592"/>
    </source>
</evidence>
<evidence type="ECO:0000256" key="6">
    <source>
        <dbReference type="ARBA" id="ARBA00022475"/>
    </source>
</evidence>
<dbReference type="GO" id="GO:0005912">
    <property type="term" value="C:adherens junction"/>
    <property type="evidence" value="ECO:0007669"/>
    <property type="project" value="UniProtKB-SubCell"/>
</dbReference>